<dbReference type="PANTHER" id="PTHR43531:SF14">
    <property type="entry name" value="METHYL-ACCEPTING CHEMOTAXIS PROTEIN I-RELATED"/>
    <property type="match status" value="1"/>
</dbReference>
<keyword evidence="8 13" id="KW-0472">Membrane</keyword>
<evidence type="ECO:0000256" key="9">
    <source>
        <dbReference type="ARBA" id="ARBA00023224"/>
    </source>
</evidence>
<gene>
    <name evidence="16" type="ORF">KGQ91_11600</name>
</gene>
<dbReference type="Gene3D" id="1.20.120.30">
    <property type="entry name" value="Aspartate receptor, ligand-binding domain"/>
    <property type="match status" value="1"/>
</dbReference>
<dbReference type="InterPro" id="IPR003660">
    <property type="entry name" value="HAMP_dom"/>
</dbReference>
<protein>
    <submittedName>
        <fullName evidence="16">Tar ligand binding domain-containing protein</fullName>
    </submittedName>
</protein>
<dbReference type="PRINTS" id="PR00260">
    <property type="entry name" value="CHEMTRNSDUCR"/>
</dbReference>
<feature type="region of interest" description="Disordered" evidence="12">
    <location>
        <begin position="261"/>
        <end position="302"/>
    </location>
</feature>
<keyword evidence="6 13" id="KW-0812">Transmembrane</keyword>
<dbReference type="InterPro" id="IPR035440">
    <property type="entry name" value="4HB_MCP_dom_sf"/>
</dbReference>
<dbReference type="SMART" id="SM00283">
    <property type="entry name" value="MA"/>
    <property type="match status" value="1"/>
</dbReference>
<dbReference type="CDD" id="cd06225">
    <property type="entry name" value="HAMP"/>
    <property type="match status" value="1"/>
</dbReference>
<evidence type="ECO:0000256" key="12">
    <source>
        <dbReference type="SAM" id="MobiDB-lite"/>
    </source>
</evidence>
<dbReference type="Pfam" id="PF00015">
    <property type="entry name" value="MCPsignal"/>
    <property type="match status" value="1"/>
</dbReference>
<keyword evidence="7 13" id="KW-1133">Transmembrane helix</keyword>
<comment type="similarity">
    <text evidence="10">Belongs to the methyl-accepting chemotaxis (MCP) protein family.</text>
</comment>
<dbReference type="InterPro" id="IPR003122">
    <property type="entry name" value="Tar_rcpt_lig-bd"/>
</dbReference>
<dbReference type="SUPFAM" id="SSF58104">
    <property type="entry name" value="Methyl-accepting chemotaxis protein (MCP) signaling domain"/>
    <property type="match status" value="1"/>
</dbReference>
<dbReference type="InterPro" id="IPR004089">
    <property type="entry name" value="MCPsignal_dom"/>
</dbReference>
<feature type="domain" description="Methyl-accepting transducer" evidence="14">
    <location>
        <begin position="267"/>
        <end position="496"/>
    </location>
</feature>
<evidence type="ECO:0000259" key="14">
    <source>
        <dbReference type="PROSITE" id="PS50111"/>
    </source>
</evidence>
<evidence type="ECO:0000256" key="1">
    <source>
        <dbReference type="ARBA" id="ARBA00004429"/>
    </source>
</evidence>
<evidence type="ECO:0000313" key="17">
    <source>
        <dbReference type="Proteomes" id="UP001319883"/>
    </source>
</evidence>
<evidence type="ECO:0000256" key="11">
    <source>
        <dbReference type="PROSITE-ProRule" id="PRU00284"/>
    </source>
</evidence>
<evidence type="ECO:0000256" key="7">
    <source>
        <dbReference type="ARBA" id="ARBA00022989"/>
    </source>
</evidence>
<dbReference type="SUPFAM" id="SSF47170">
    <property type="entry name" value="Aspartate receptor, ligand-binding domain"/>
    <property type="match status" value="1"/>
</dbReference>
<dbReference type="InterPro" id="IPR004090">
    <property type="entry name" value="Chemotax_Me-accpt_rcpt"/>
</dbReference>
<dbReference type="PROSITE" id="PS50111">
    <property type="entry name" value="CHEMOTAXIS_TRANSDUC_2"/>
    <property type="match status" value="1"/>
</dbReference>
<evidence type="ECO:0000256" key="5">
    <source>
        <dbReference type="ARBA" id="ARBA00022519"/>
    </source>
</evidence>
<evidence type="ECO:0000256" key="13">
    <source>
        <dbReference type="SAM" id="Phobius"/>
    </source>
</evidence>
<name>A0ABS7X1Q6_9GAMM</name>
<evidence type="ECO:0000256" key="6">
    <source>
        <dbReference type="ARBA" id="ARBA00022692"/>
    </source>
</evidence>
<keyword evidence="2" id="KW-1003">Cell membrane</keyword>
<dbReference type="SMART" id="SM00304">
    <property type="entry name" value="HAMP"/>
    <property type="match status" value="1"/>
</dbReference>
<dbReference type="PROSITE" id="PS50885">
    <property type="entry name" value="HAMP"/>
    <property type="match status" value="1"/>
</dbReference>
<dbReference type="Proteomes" id="UP001319883">
    <property type="component" value="Unassembled WGS sequence"/>
</dbReference>
<feature type="region of interest" description="Disordered" evidence="12">
    <location>
        <begin position="518"/>
        <end position="559"/>
    </location>
</feature>
<evidence type="ECO:0000256" key="4">
    <source>
        <dbReference type="ARBA" id="ARBA00022500"/>
    </source>
</evidence>
<evidence type="ECO:0000256" key="10">
    <source>
        <dbReference type="ARBA" id="ARBA00029447"/>
    </source>
</evidence>
<evidence type="ECO:0000313" key="16">
    <source>
        <dbReference type="EMBL" id="MBZ9568314.1"/>
    </source>
</evidence>
<comment type="caution">
    <text evidence="16">The sequence shown here is derived from an EMBL/GenBank/DDBJ whole genome shotgun (WGS) entry which is preliminary data.</text>
</comment>
<evidence type="ECO:0000256" key="8">
    <source>
        <dbReference type="ARBA" id="ARBA00023136"/>
    </source>
</evidence>
<evidence type="ECO:0000259" key="15">
    <source>
        <dbReference type="PROSITE" id="PS50885"/>
    </source>
</evidence>
<accession>A0ABS7X1Q6</accession>
<evidence type="ECO:0000256" key="2">
    <source>
        <dbReference type="ARBA" id="ARBA00022475"/>
    </source>
</evidence>
<proteinExistence type="inferred from homology"/>
<dbReference type="CDD" id="cd11386">
    <property type="entry name" value="MCP_signal"/>
    <property type="match status" value="1"/>
</dbReference>
<dbReference type="PANTHER" id="PTHR43531">
    <property type="entry name" value="PROTEIN ICFG"/>
    <property type="match status" value="1"/>
</dbReference>
<feature type="domain" description="HAMP" evidence="15">
    <location>
        <begin position="210"/>
        <end position="262"/>
    </location>
</feature>
<feature type="transmembrane region" description="Helical" evidence="13">
    <location>
        <begin position="188"/>
        <end position="208"/>
    </location>
</feature>
<comment type="subcellular location">
    <subcellularLocation>
        <location evidence="1">Cell inner membrane</location>
        <topology evidence="1">Multi-pass membrane protein</topology>
    </subcellularLocation>
</comment>
<evidence type="ECO:0000256" key="3">
    <source>
        <dbReference type="ARBA" id="ARBA00022481"/>
    </source>
</evidence>
<keyword evidence="4" id="KW-0145">Chemotaxis</keyword>
<dbReference type="Gene3D" id="1.10.287.950">
    <property type="entry name" value="Methyl-accepting chemotaxis protein"/>
    <property type="match status" value="1"/>
</dbReference>
<keyword evidence="9 11" id="KW-0807">Transducer</keyword>
<dbReference type="InterPro" id="IPR051310">
    <property type="entry name" value="MCP_chemotaxis"/>
</dbReference>
<keyword evidence="17" id="KW-1185">Reference proteome</keyword>
<reference evidence="16 17" key="1">
    <citation type="submission" date="2021-05" db="EMBL/GenBank/DDBJ databases">
        <title>Petroleum and Energy Research Collection (APPE): ex situ preservation of microbial diversity associated with the oil industry and exploitation of its biotechnological potential.</title>
        <authorList>
            <person name="Paixao C.T.M."/>
            <person name="Gomes M.B."/>
            <person name="Oliveira V.M."/>
        </authorList>
    </citation>
    <scope>NUCLEOTIDE SEQUENCE [LARGE SCALE GENOMIC DNA]</scope>
    <source>
        <strain evidence="16 17">LIT2</strain>
    </source>
</reference>
<dbReference type="Pfam" id="PF00672">
    <property type="entry name" value="HAMP"/>
    <property type="match status" value="1"/>
</dbReference>
<organism evidence="16 17">
    <name type="scientific">Modicisalibacter tunisiensis</name>
    <dbReference type="NCBI Taxonomy" id="390637"/>
    <lineage>
        <taxon>Bacteria</taxon>
        <taxon>Pseudomonadati</taxon>
        <taxon>Pseudomonadota</taxon>
        <taxon>Gammaproteobacteria</taxon>
        <taxon>Oceanospirillales</taxon>
        <taxon>Halomonadaceae</taxon>
        <taxon>Modicisalibacter</taxon>
    </lineage>
</organism>
<sequence length="559" mass="59471">MTVKTSWMLVLLVFTTLLVVVSALGWYAVQYSQGALGTLNRVNVEQQSTLNRANSQLLGLRLAIQDRYASLTGATWGNSAGDAAGLADRLATLKQTFDEFQAIPVKPAHQALVDQVEADFRTLIDEGIAPQIQALQDADLAAYSEVAPRVQTLNDAFYASAVDFFTQAEADGRSLYQAFGDMAVTLKAAIAAALVAAAGMILFVLWGIRRNVIHPLERVVVHFERMAEGDLSASIEQRGNNEIGKLFAALSHMQEGLSRTVSNVRRSSQAIHRDSQSIAGGNNDLSARTEQQASSLAETATSMEQLTSTVEQNADNARQASRLADSAAQTAARGGDVVGQVVDTMHEISRSSHQVVDIIDVIDSITFQTNILALNASVEAARAGEQGRGFAVVAGEVRELASRSAAAAKEIRGLIEASVSRVDSGSQLVDQAGDTMRDIVASVQRVNDIMDEIAAASQEQSRGIGQTNQAVSQMDQVTQQNASLVQASADAANALAREAEVLSESVARFRLASRFDTAPDDAAVPSRPALSRAPEGGGTTASRTPVAVARETEADWESF</sequence>
<keyword evidence="5" id="KW-0997">Cell inner membrane</keyword>
<dbReference type="EMBL" id="JAGXFD010000001">
    <property type="protein sequence ID" value="MBZ9568314.1"/>
    <property type="molecule type" value="Genomic_DNA"/>
</dbReference>
<keyword evidence="3" id="KW-0488">Methylation</keyword>
<dbReference type="Pfam" id="PF02203">
    <property type="entry name" value="TarH"/>
    <property type="match status" value="1"/>
</dbReference>